<evidence type="ECO:0000256" key="2">
    <source>
        <dbReference type="ARBA" id="ARBA00048655"/>
    </source>
</evidence>
<dbReference type="PIRSF" id="PIRSF006221">
    <property type="entry name" value="Ketosamine-3-kinase"/>
    <property type="match status" value="1"/>
</dbReference>
<dbReference type="GO" id="GO:0102193">
    <property type="term" value="F:protein-ribulosamine 3-kinase activity"/>
    <property type="evidence" value="ECO:0007669"/>
    <property type="project" value="UniProtKB-EC"/>
</dbReference>
<dbReference type="EMBL" id="CP086715">
    <property type="protein sequence ID" value="WOO79803.1"/>
    <property type="molecule type" value="Genomic_DNA"/>
</dbReference>
<dbReference type="GO" id="GO:0016301">
    <property type="term" value="F:kinase activity"/>
    <property type="evidence" value="ECO:0007669"/>
    <property type="project" value="UniProtKB-UniRule"/>
</dbReference>
<proteinExistence type="inferred from homology"/>
<dbReference type="PANTHER" id="PTHR12149:SF8">
    <property type="entry name" value="PROTEIN-RIBULOSAMINE 3-KINASE"/>
    <property type="match status" value="1"/>
</dbReference>
<evidence type="ECO:0000256" key="3">
    <source>
        <dbReference type="PIRNR" id="PIRNR006221"/>
    </source>
</evidence>
<dbReference type="AlphaFoldDB" id="A0AAF0Y3V5"/>
<keyword evidence="3" id="KW-0808">Transferase</keyword>
<dbReference type="InterPro" id="IPR011009">
    <property type="entry name" value="Kinase-like_dom_sf"/>
</dbReference>
<name>A0AAF0Y3V5_9TREE</name>
<comment type="similarity">
    <text evidence="3">Belongs to the fructosamine kinase family.</text>
</comment>
<comment type="catalytic activity">
    <reaction evidence="2">
        <text>N(6)-D-ribulosyl-L-lysyl-[protein] + ATP = N(6)-(3-O-phospho-D-ribulosyl)-L-lysyl-[protein] + ADP + H(+)</text>
        <dbReference type="Rhea" id="RHEA:48432"/>
        <dbReference type="Rhea" id="RHEA-COMP:12103"/>
        <dbReference type="Rhea" id="RHEA-COMP:12104"/>
        <dbReference type="ChEBI" id="CHEBI:15378"/>
        <dbReference type="ChEBI" id="CHEBI:30616"/>
        <dbReference type="ChEBI" id="CHEBI:90418"/>
        <dbReference type="ChEBI" id="CHEBI:90420"/>
        <dbReference type="ChEBI" id="CHEBI:456216"/>
        <dbReference type="EC" id="2.7.1.172"/>
    </reaction>
    <physiologicalReaction direction="left-to-right" evidence="2">
        <dbReference type="Rhea" id="RHEA:48433"/>
    </physiologicalReaction>
</comment>
<evidence type="ECO:0000313" key="5">
    <source>
        <dbReference type="Proteomes" id="UP000827549"/>
    </source>
</evidence>
<keyword evidence="3" id="KW-0418">Kinase</keyword>
<dbReference type="Pfam" id="PF03881">
    <property type="entry name" value="Fructosamin_kin"/>
    <property type="match status" value="1"/>
</dbReference>
<accession>A0AAF0Y3V5</accession>
<evidence type="ECO:0000313" key="4">
    <source>
        <dbReference type="EMBL" id="WOO79803.1"/>
    </source>
</evidence>
<dbReference type="InterPro" id="IPR016477">
    <property type="entry name" value="Fructo-/Ketosamine-3-kinase"/>
</dbReference>
<dbReference type="Proteomes" id="UP000827549">
    <property type="component" value="Chromosome 2"/>
</dbReference>
<evidence type="ECO:0000256" key="1">
    <source>
        <dbReference type="ARBA" id="ARBA00011961"/>
    </source>
</evidence>
<dbReference type="Gene3D" id="3.90.1200.10">
    <property type="match status" value="1"/>
</dbReference>
<dbReference type="RefSeq" id="XP_062625835.1">
    <property type="nucleotide sequence ID" value="XM_062769851.1"/>
</dbReference>
<keyword evidence="5" id="KW-1185">Reference proteome</keyword>
<dbReference type="GeneID" id="87806563"/>
<sequence length="295" mass="31788">MPLHPLIAAIFTEAGHDPSLLPQTATDILRTPSGVFYTKVVRGTAAAQARGEAASLVAMARDAPPGLVPTVLGVKEDNGSLAMVSSYVDGSRAPDFQARLGAALAAMHAPGRSSRYGFDTPTHCGATEQRNDWNESWEAFFRDQRLGDLVRRLGDARISNLWEEMVAGAVPLLLGHFSPPPTPVILHGDLWSGNVAASRDGMPVIYDPASYYGHGEADLGITHMFGGFTPAFYDAYHAVHPRSAPYYDQRQQLYELYHHLNHALMFGGGYVGSAVRIMRGLVAWAEGVEKGASGD</sequence>
<dbReference type="PANTHER" id="PTHR12149">
    <property type="entry name" value="FRUCTOSAMINE 3 KINASE-RELATED PROTEIN"/>
    <property type="match status" value="1"/>
</dbReference>
<organism evidence="4 5">
    <name type="scientific">Vanrija pseudolonga</name>
    <dbReference type="NCBI Taxonomy" id="143232"/>
    <lineage>
        <taxon>Eukaryota</taxon>
        <taxon>Fungi</taxon>
        <taxon>Dikarya</taxon>
        <taxon>Basidiomycota</taxon>
        <taxon>Agaricomycotina</taxon>
        <taxon>Tremellomycetes</taxon>
        <taxon>Trichosporonales</taxon>
        <taxon>Trichosporonaceae</taxon>
        <taxon>Vanrija</taxon>
    </lineage>
</organism>
<dbReference type="EC" id="2.7.1.172" evidence="1"/>
<reference evidence="4" key="1">
    <citation type="submission" date="2023-10" db="EMBL/GenBank/DDBJ databases">
        <authorList>
            <person name="Noh H."/>
        </authorList>
    </citation>
    <scope>NUCLEOTIDE SEQUENCE</scope>
    <source>
        <strain evidence="4">DUCC4014</strain>
    </source>
</reference>
<gene>
    <name evidence="4" type="primary">FN3KRP</name>
    <name evidence="4" type="ORF">LOC62_02G003319</name>
</gene>
<dbReference type="SUPFAM" id="SSF56112">
    <property type="entry name" value="Protein kinase-like (PK-like)"/>
    <property type="match status" value="1"/>
</dbReference>
<protein>
    <recommendedName>
        <fullName evidence="1">protein-ribulosamine 3-kinase</fullName>
        <ecNumber evidence="1">2.7.1.172</ecNumber>
    </recommendedName>
</protein>